<dbReference type="Proteomes" id="UP000798488">
    <property type="component" value="Unassembled WGS sequence"/>
</dbReference>
<evidence type="ECO:0000259" key="5">
    <source>
        <dbReference type="Pfam" id="PF02663"/>
    </source>
</evidence>
<proteinExistence type="predicted"/>
<feature type="domain" description="Formylmethanofuran dehydrogenase subunit E" evidence="5">
    <location>
        <begin position="15"/>
        <end position="152"/>
    </location>
</feature>
<dbReference type="InterPro" id="IPR026328">
    <property type="entry name" value="FmdE"/>
</dbReference>
<sequence length="204" mass="23369">MMCADKTFWEKAVEFHGHACPGLAVGYRVAEIALEHLKEIRSADEELVAIVENDACGVDAIMVLTGCTLGKGNLLFRDLGKQVYTFGSRSSNRALRIYVDDTRVHPSDPQKDRLRDRVFAGTATEEELAQFEQERSRWIEQLLHMPEEEFCKVEQIDFQFPSKALLFTSVQCARCGEYVMEPRARVRDGKFVCLDCFEDYTRGW</sequence>
<feature type="domain" description="Zinc finger DksA/TraR C4-type" evidence="4">
    <location>
        <begin position="169"/>
        <end position="202"/>
    </location>
</feature>
<evidence type="ECO:0000256" key="1">
    <source>
        <dbReference type="ARBA" id="ARBA00022723"/>
    </source>
</evidence>
<accession>A0A9D2WNI3</accession>
<keyword evidence="7" id="KW-1185">Reference proteome</keyword>
<name>A0A9D2WNI3_9FIRM</name>
<protein>
    <submittedName>
        <fullName evidence="6">FmdE, Molybdenum formylmethanofuran dehydrogenase operon</fullName>
    </submittedName>
</protein>
<gene>
    <name evidence="6" type="ORF">SPSYN_02557</name>
</gene>
<evidence type="ECO:0000256" key="3">
    <source>
        <dbReference type="ARBA" id="ARBA00022833"/>
    </source>
</evidence>
<dbReference type="InterPro" id="IPR003814">
    <property type="entry name" value="FmdEsu_dom"/>
</dbReference>
<keyword evidence="3" id="KW-0862">Zinc</keyword>
<dbReference type="AlphaFoldDB" id="A0A9D2WNI3"/>
<reference evidence="6" key="1">
    <citation type="submission" date="2016-02" db="EMBL/GenBank/DDBJ databases">
        <title>Draft Genome Sequence of Sporotomaculum syntrophicum Strain FB, a Syntrophic Benzoate Degrader.</title>
        <authorList>
            <person name="Nobu M.K."/>
            <person name="Narihiro T."/>
            <person name="Qiu Y.-L."/>
            <person name="Ohashi A."/>
            <person name="Liu W.-T."/>
            <person name="Yuji S."/>
        </authorList>
    </citation>
    <scope>NUCLEOTIDE SEQUENCE</scope>
    <source>
        <strain evidence="6">FB</strain>
    </source>
</reference>
<dbReference type="PIRSF" id="PIRSF006578">
    <property type="entry name" value="FwdE"/>
    <property type="match status" value="1"/>
</dbReference>
<dbReference type="SUPFAM" id="SSF143555">
    <property type="entry name" value="FwdE-like"/>
    <property type="match status" value="1"/>
</dbReference>
<dbReference type="PANTHER" id="PTHR39418">
    <property type="entry name" value="DEHYDROGENASE-RELATED"/>
    <property type="match status" value="1"/>
</dbReference>
<dbReference type="Pfam" id="PF01258">
    <property type="entry name" value="zf-dskA_traR"/>
    <property type="match status" value="1"/>
</dbReference>
<evidence type="ECO:0000259" key="4">
    <source>
        <dbReference type="Pfam" id="PF01258"/>
    </source>
</evidence>
<keyword evidence="1" id="KW-0479">Metal-binding</keyword>
<dbReference type="EMBL" id="LSRS01000006">
    <property type="protein sequence ID" value="KAF1084153.1"/>
    <property type="molecule type" value="Genomic_DNA"/>
</dbReference>
<dbReference type="RefSeq" id="WP_341478883.1">
    <property type="nucleotide sequence ID" value="NZ_LSRS01000006.1"/>
</dbReference>
<keyword evidence="2" id="KW-0863">Zinc-finger</keyword>
<evidence type="ECO:0000313" key="6">
    <source>
        <dbReference type="EMBL" id="KAF1084153.1"/>
    </source>
</evidence>
<dbReference type="Gene3D" id="3.30.1330.130">
    <property type="match status" value="1"/>
</dbReference>
<evidence type="ECO:0000313" key="7">
    <source>
        <dbReference type="Proteomes" id="UP000798488"/>
    </source>
</evidence>
<dbReference type="Pfam" id="PF02663">
    <property type="entry name" value="FmdE"/>
    <property type="match status" value="1"/>
</dbReference>
<dbReference type="InterPro" id="IPR053194">
    <property type="entry name" value="tRNA_methyltr_O"/>
</dbReference>
<evidence type="ECO:0000256" key="2">
    <source>
        <dbReference type="ARBA" id="ARBA00022771"/>
    </source>
</evidence>
<dbReference type="GO" id="GO:0008270">
    <property type="term" value="F:zinc ion binding"/>
    <property type="evidence" value="ECO:0007669"/>
    <property type="project" value="UniProtKB-KW"/>
</dbReference>
<organism evidence="6 7">
    <name type="scientific">Sporotomaculum syntrophicum</name>
    <dbReference type="NCBI Taxonomy" id="182264"/>
    <lineage>
        <taxon>Bacteria</taxon>
        <taxon>Bacillati</taxon>
        <taxon>Bacillota</taxon>
        <taxon>Clostridia</taxon>
        <taxon>Eubacteriales</taxon>
        <taxon>Desulfallaceae</taxon>
        <taxon>Sporotomaculum</taxon>
    </lineage>
</organism>
<comment type="caution">
    <text evidence="6">The sequence shown here is derived from an EMBL/GenBank/DDBJ whole genome shotgun (WGS) entry which is preliminary data.</text>
</comment>
<dbReference type="PANTHER" id="PTHR39418:SF1">
    <property type="entry name" value="DEHYDROGENASE"/>
    <property type="match status" value="1"/>
</dbReference>
<dbReference type="InterPro" id="IPR000962">
    <property type="entry name" value="Znf_DskA_TraR"/>
</dbReference>